<dbReference type="AlphaFoldDB" id="A0A839R1E8"/>
<dbReference type="Proteomes" id="UP000568050">
    <property type="component" value="Unassembled WGS sequence"/>
</dbReference>
<reference evidence="13 14" key="1">
    <citation type="submission" date="2020-08" db="EMBL/GenBank/DDBJ databases">
        <title>Sequencing the genomes of 1000 actinobacteria strains.</title>
        <authorList>
            <person name="Klenk H.-P."/>
        </authorList>
    </citation>
    <scope>NUCLEOTIDE SEQUENCE [LARGE SCALE GENOMIC DNA]</scope>
    <source>
        <strain evidence="13 14">DSM 23040</strain>
    </source>
</reference>
<keyword evidence="4" id="KW-0963">Cytoplasm</keyword>
<comment type="subunit">
    <text evidence="3">Homodimer.</text>
</comment>
<dbReference type="SMART" id="SM00529">
    <property type="entry name" value="HTH_DTXR"/>
    <property type="match status" value="1"/>
</dbReference>
<dbReference type="GO" id="GO:0003700">
    <property type="term" value="F:DNA-binding transcription factor activity"/>
    <property type="evidence" value="ECO:0007669"/>
    <property type="project" value="InterPro"/>
</dbReference>
<comment type="similarity">
    <text evidence="2">Belongs to the DtxR/MntR family.</text>
</comment>
<dbReference type="PANTHER" id="PTHR33238:SF11">
    <property type="entry name" value="TRANSCRIPTIONAL REGULATOR MNTR"/>
    <property type="match status" value="1"/>
</dbReference>
<keyword evidence="7" id="KW-0238">DNA-binding</keyword>
<protein>
    <recommendedName>
        <fullName evidence="11">Manganese transport regulator</fullName>
    </recommendedName>
</protein>
<comment type="caution">
    <text evidence="13">The sequence shown here is derived from an EMBL/GenBank/DDBJ whole genome shotgun (WGS) entry which is preliminary data.</text>
</comment>
<evidence type="ECO:0000313" key="14">
    <source>
        <dbReference type="Proteomes" id="UP000568050"/>
    </source>
</evidence>
<dbReference type="InterPro" id="IPR022687">
    <property type="entry name" value="HTH_DTXR"/>
</dbReference>
<evidence type="ECO:0000256" key="9">
    <source>
        <dbReference type="ARBA" id="ARBA00023163"/>
    </source>
</evidence>
<dbReference type="GO" id="GO:0046983">
    <property type="term" value="F:protein dimerization activity"/>
    <property type="evidence" value="ECO:0007669"/>
    <property type="project" value="InterPro"/>
</dbReference>
<evidence type="ECO:0000256" key="5">
    <source>
        <dbReference type="ARBA" id="ARBA00022491"/>
    </source>
</evidence>
<dbReference type="InterPro" id="IPR036388">
    <property type="entry name" value="WH-like_DNA-bd_sf"/>
</dbReference>
<dbReference type="GO" id="GO:0045892">
    <property type="term" value="P:negative regulation of DNA-templated transcription"/>
    <property type="evidence" value="ECO:0007669"/>
    <property type="project" value="TreeGrafter"/>
</dbReference>
<evidence type="ECO:0000313" key="13">
    <source>
        <dbReference type="EMBL" id="MBB3023737.1"/>
    </source>
</evidence>
<dbReference type="SUPFAM" id="SSF50037">
    <property type="entry name" value="C-terminal domain of transcriptional repressors"/>
    <property type="match status" value="1"/>
</dbReference>
<keyword evidence="10" id="KW-0464">Manganese</keyword>
<evidence type="ECO:0000256" key="10">
    <source>
        <dbReference type="ARBA" id="ARBA00023211"/>
    </source>
</evidence>
<dbReference type="PROSITE" id="PS50944">
    <property type="entry name" value="HTH_DTXR"/>
    <property type="match status" value="1"/>
</dbReference>
<evidence type="ECO:0000259" key="12">
    <source>
        <dbReference type="PROSITE" id="PS50944"/>
    </source>
</evidence>
<dbReference type="InterPro" id="IPR022689">
    <property type="entry name" value="Iron_dep_repressor"/>
</dbReference>
<dbReference type="InterPro" id="IPR008988">
    <property type="entry name" value="Transcriptional_repressor_C"/>
</dbReference>
<evidence type="ECO:0000256" key="8">
    <source>
        <dbReference type="ARBA" id="ARBA00023159"/>
    </source>
</evidence>
<name>A0A839R1E8_9MICO</name>
<organism evidence="13 14">
    <name type="scientific">Helcobacillus massiliensis</name>
    <dbReference type="NCBI Taxonomy" id="521392"/>
    <lineage>
        <taxon>Bacteria</taxon>
        <taxon>Bacillati</taxon>
        <taxon>Actinomycetota</taxon>
        <taxon>Actinomycetes</taxon>
        <taxon>Micrococcales</taxon>
        <taxon>Dermabacteraceae</taxon>
        <taxon>Helcobacillus</taxon>
    </lineage>
</organism>
<dbReference type="RefSeq" id="WP_183377078.1">
    <property type="nucleotide sequence ID" value="NZ_CBCSFZ010000043.1"/>
</dbReference>
<dbReference type="SUPFAM" id="SSF46785">
    <property type="entry name" value="Winged helix' DNA-binding domain"/>
    <property type="match status" value="1"/>
</dbReference>
<dbReference type="Gene3D" id="1.10.10.10">
    <property type="entry name" value="Winged helix-like DNA-binding domain superfamily/Winged helix DNA-binding domain"/>
    <property type="match status" value="1"/>
</dbReference>
<evidence type="ECO:0000256" key="7">
    <source>
        <dbReference type="ARBA" id="ARBA00023125"/>
    </source>
</evidence>
<comment type="subcellular location">
    <subcellularLocation>
        <location evidence="1">Cytoplasm</location>
    </subcellularLocation>
</comment>
<dbReference type="PANTHER" id="PTHR33238">
    <property type="entry name" value="IRON (METAL) DEPENDENT REPRESSOR, DTXR FAMILY"/>
    <property type="match status" value="1"/>
</dbReference>
<dbReference type="InterPro" id="IPR036421">
    <property type="entry name" value="Fe_dep_repressor_sf"/>
</dbReference>
<dbReference type="InterPro" id="IPR036390">
    <property type="entry name" value="WH_DNA-bd_sf"/>
</dbReference>
<keyword evidence="14" id="KW-1185">Reference proteome</keyword>
<dbReference type="GO" id="GO:0005737">
    <property type="term" value="C:cytoplasm"/>
    <property type="evidence" value="ECO:0007669"/>
    <property type="project" value="UniProtKB-SubCell"/>
</dbReference>
<evidence type="ECO:0000256" key="11">
    <source>
        <dbReference type="ARBA" id="ARBA00032593"/>
    </source>
</evidence>
<dbReference type="EMBL" id="JACHWP010000010">
    <property type="protein sequence ID" value="MBB3023737.1"/>
    <property type="molecule type" value="Genomic_DNA"/>
</dbReference>
<dbReference type="SUPFAM" id="SSF47979">
    <property type="entry name" value="Iron-dependent repressor protein, dimerization domain"/>
    <property type="match status" value="1"/>
</dbReference>
<dbReference type="InterPro" id="IPR050536">
    <property type="entry name" value="DtxR_MntR_Metal-Reg"/>
</dbReference>
<feature type="domain" description="HTH dtxR-type" evidence="12">
    <location>
        <begin position="1"/>
        <end position="64"/>
    </location>
</feature>
<evidence type="ECO:0000256" key="4">
    <source>
        <dbReference type="ARBA" id="ARBA00022490"/>
    </source>
</evidence>
<dbReference type="GO" id="GO:0003677">
    <property type="term" value="F:DNA binding"/>
    <property type="evidence" value="ECO:0007669"/>
    <property type="project" value="UniProtKB-KW"/>
</dbReference>
<accession>A0A839R1E8</accession>
<gene>
    <name evidence="13" type="ORF">FHX50_002038</name>
</gene>
<evidence type="ECO:0000256" key="1">
    <source>
        <dbReference type="ARBA" id="ARBA00004496"/>
    </source>
</evidence>
<proteinExistence type="inferred from homology"/>
<dbReference type="InterPro" id="IPR001367">
    <property type="entry name" value="Fe_dep_repressor"/>
</dbReference>
<sequence>MRETTATQYLKTIWRLEERGLARVGVTTLTEHLRKSPATVSQAVQSLTSTGLITHERYGPITLTRPGRRVAVVAIRQERIARAFLHKVLSWPWPNIGEEAATLSPALNDELAERMHLTAGAPGADPYGHPIPDEQGNITRINDRPLSSFAAPMTVRVTRVDDRDTSILERFHKLGLIPHAVVQISGLDQAIGVITLTTPCGPASIGLGSAEHTAAIATPPTRTR</sequence>
<keyword evidence="8" id="KW-0010">Activator</keyword>
<dbReference type="Gene3D" id="1.10.60.10">
    <property type="entry name" value="Iron dependent repressor, metal binding and dimerisation domain"/>
    <property type="match status" value="1"/>
</dbReference>
<evidence type="ECO:0000256" key="2">
    <source>
        <dbReference type="ARBA" id="ARBA00007871"/>
    </source>
</evidence>
<dbReference type="Pfam" id="PF01325">
    <property type="entry name" value="Fe_dep_repress"/>
    <property type="match status" value="1"/>
</dbReference>
<dbReference type="GO" id="GO:0046914">
    <property type="term" value="F:transition metal ion binding"/>
    <property type="evidence" value="ECO:0007669"/>
    <property type="project" value="InterPro"/>
</dbReference>
<evidence type="ECO:0000256" key="6">
    <source>
        <dbReference type="ARBA" id="ARBA00023015"/>
    </source>
</evidence>
<evidence type="ECO:0000256" key="3">
    <source>
        <dbReference type="ARBA" id="ARBA00011738"/>
    </source>
</evidence>
<dbReference type="Pfam" id="PF02742">
    <property type="entry name" value="Fe_dep_repr_C"/>
    <property type="match status" value="1"/>
</dbReference>
<keyword evidence="9" id="KW-0804">Transcription</keyword>
<keyword evidence="5" id="KW-0678">Repressor</keyword>
<keyword evidence="6" id="KW-0805">Transcription regulation</keyword>